<name>A0A9R1T867_9HYME</name>
<feature type="binding site" evidence="8">
    <location>
        <begin position="288"/>
        <end position="292"/>
    </location>
    <ligand>
        <name>FMN</name>
        <dbReference type="ChEBI" id="CHEBI:58210"/>
    </ligand>
</feature>
<evidence type="ECO:0000256" key="1">
    <source>
        <dbReference type="ARBA" id="ARBA00001917"/>
    </source>
</evidence>
<dbReference type="PANTHER" id="PTHR10578">
    <property type="entry name" value="S -2-HYDROXY-ACID OXIDASE-RELATED"/>
    <property type="match status" value="1"/>
</dbReference>
<evidence type="ECO:0000313" key="11">
    <source>
        <dbReference type="RefSeq" id="XP_011304645.1"/>
    </source>
</evidence>
<dbReference type="InterPro" id="IPR012133">
    <property type="entry name" value="Alpha-hydoxy_acid_DH_FMN"/>
</dbReference>
<gene>
    <name evidence="11" type="primary">Hao</name>
</gene>
<keyword evidence="3" id="KW-0560">Oxidoreductase</keyword>
<comment type="catalytic activity">
    <reaction evidence="6">
        <text>2-hydroxyoctanoate + O2 = 2-oxooctanoate + H2O2</text>
        <dbReference type="Rhea" id="RHEA:67940"/>
        <dbReference type="ChEBI" id="CHEBI:15379"/>
        <dbReference type="ChEBI" id="CHEBI:16240"/>
        <dbReference type="ChEBI" id="CHEBI:133514"/>
        <dbReference type="ChEBI" id="CHEBI:176689"/>
    </reaction>
    <physiologicalReaction direction="left-to-right" evidence="6">
        <dbReference type="Rhea" id="RHEA:67941"/>
    </physiologicalReaction>
</comment>
<dbReference type="KEGG" id="fas:105267464"/>
<keyword evidence="8" id="KW-0288">FMN</keyword>
<dbReference type="Pfam" id="PF01070">
    <property type="entry name" value="FMN_dh"/>
    <property type="match status" value="1"/>
</dbReference>
<dbReference type="OrthoDB" id="25826at2759"/>
<comment type="similarity">
    <text evidence="4">Belongs to the FMN-dependent alpha-hydroxy acid dehydrogenase family.</text>
</comment>
<dbReference type="Gene3D" id="3.20.20.70">
    <property type="entry name" value="Aldolase class I"/>
    <property type="match status" value="1"/>
</dbReference>
<dbReference type="InterPro" id="IPR037396">
    <property type="entry name" value="FMN_HAD"/>
</dbReference>
<evidence type="ECO:0000256" key="8">
    <source>
        <dbReference type="PIRSR" id="PIRSR000138-2"/>
    </source>
</evidence>
<dbReference type="RefSeq" id="XP_011304645.1">
    <property type="nucleotide sequence ID" value="XM_011306343.1"/>
</dbReference>
<feature type="binding site" evidence="8">
    <location>
        <position position="129"/>
    </location>
    <ligand>
        <name>FMN</name>
        <dbReference type="ChEBI" id="CHEBI:58210"/>
    </ligand>
</feature>
<organism evidence="10 11">
    <name type="scientific">Fopius arisanus</name>
    <dbReference type="NCBI Taxonomy" id="64838"/>
    <lineage>
        <taxon>Eukaryota</taxon>
        <taxon>Metazoa</taxon>
        <taxon>Ecdysozoa</taxon>
        <taxon>Arthropoda</taxon>
        <taxon>Hexapoda</taxon>
        <taxon>Insecta</taxon>
        <taxon>Pterygota</taxon>
        <taxon>Neoptera</taxon>
        <taxon>Endopterygota</taxon>
        <taxon>Hymenoptera</taxon>
        <taxon>Apocrita</taxon>
        <taxon>Ichneumonoidea</taxon>
        <taxon>Braconidae</taxon>
        <taxon>Opiinae</taxon>
        <taxon>Fopius</taxon>
    </lineage>
</organism>
<evidence type="ECO:0000313" key="10">
    <source>
        <dbReference type="Proteomes" id="UP000694866"/>
    </source>
</evidence>
<dbReference type="FunFam" id="3.20.20.70:FF:000056">
    <property type="entry name" value="hydroxyacid oxidase 2"/>
    <property type="match status" value="1"/>
</dbReference>
<feature type="binding site" evidence="8">
    <location>
        <begin position="78"/>
        <end position="80"/>
    </location>
    <ligand>
        <name>FMN</name>
        <dbReference type="ChEBI" id="CHEBI:58210"/>
    </ligand>
</feature>
<evidence type="ECO:0000256" key="3">
    <source>
        <dbReference type="ARBA" id="ARBA00023002"/>
    </source>
</evidence>
<dbReference type="PROSITE" id="PS00557">
    <property type="entry name" value="FMN_HYDROXY_ACID_DH_1"/>
    <property type="match status" value="1"/>
</dbReference>
<evidence type="ECO:0000256" key="2">
    <source>
        <dbReference type="ARBA" id="ARBA00013087"/>
    </source>
</evidence>
<reference evidence="11" key="1">
    <citation type="submission" date="2025-08" db="UniProtKB">
        <authorList>
            <consortium name="RefSeq"/>
        </authorList>
    </citation>
    <scope>IDENTIFICATION</scope>
    <source>
        <strain evidence="11">USDA-PBARC FA_bdor</strain>
        <tissue evidence="11">Whole organism</tissue>
    </source>
</reference>
<comment type="catalytic activity">
    <reaction evidence="5">
        <text>a (2S)-2-hydroxycarboxylate + O2 = a 2-oxocarboxylate + H2O2</text>
        <dbReference type="Rhea" id="RHEA:16789"/>
        <dbReference type="ChEBI" id="CHEBI:15379"/>
        <dbReference type="ChEBI" id="CHEBI:16240"/>
        <dbReference type="ChEBI" id="CHEBI:35179"/>
        <dbReference type="ChEBI" id="CHEBI:58123"/>
        <dbReference type="EC" id="1.1.3.15"/>
    </reaction>
    <physiologicalReaction direction="left-to-right" evidence="5">
        <dbReference type="Rhea" id="RHEA:16790"/>
    </physiologicalReaction>
</comment>
<dbReference type="GO" id="GO:0001561">
    <property type="term" value="P:fatty acid alpha-oxidation"/>
    <property type="evidence" value="ECO:0007669"/>
    <property type="project" value="TreeGrafter"/>
</dbReference>
<feature type="binding site" evidence="8">
    <location>
        <position position="257"/>
    </location>
    <ligand>
        <name>glyoxylate</name>
        <dbReference type="ChEBI" id="CHEBI:36655"/>
    </ligand>
</feature>
<evidence type="ECO:0000259" key="9">
    <source>
        <dbReference type="PROSITE" id="PS51349"/>
    </source>
</evidence>
<accession>A0A9R1T867</accession>
<evidence type="ECO:0000256" key="5">
    <source>
        <dbReference type="ARBA" id="ARBA00029325"/>
    </source>
</evidence>
<evidence type="ECO:0000256" key="6">
    <source>
        <dbReference type="ARBA" id="ARBA00029327"/>
    </source>
</evidence>
<keyword evidence="10" id="KW-1185">Reference proteome</keyword>
<feature type="binding site" evidence="8">
    <location>
        <position position="166"/>
    </location>
    <ligand>
        <name>glyoxylate</name>
        <dbReference type="ChEBI" id="CHEBI:36655"/>
    </ligand>
</feature>
<protein>
    <recommendedName>
        <fullName evidence="2">(S)-2-hydroxy-acid oxidase</fullName>
        <ecNumber evidence="2">1.1.3.15</ecNumber>
    </recommendedName>
</protein>
<feature type="binding site" evidence="8">
    <location>
        <position position="107"/>
    </location>
    <ligand>
        <name>FMN</name>
        <dbReference type="ChEBI" id="CHEBI:58210"/>
    </ligand>
</feature>
<dbReference type="InterPro" id="IPR013785">
    <property type="entry name" value="Aldolase_TIM"/>
</dbReference>
<keyword evidence="8" id="KW-0285">Flavoprotein</keyword>
<dbReference type="GO" id="GO:0005782">
    <property type="term" value="C:peroxisomal matrix"/>
    <property type="evidence" value="ECO:0007669"/>
    <property type="project" value="TreeGrafter"/>
</dbReference>
<dbReference type="AlphaFoldDB" id="A0A9R1T867"/>
<dbReference type="PIRSF" id="PIRSF000138">
    <property type="entry name" value="Al-hdrx_acd_dh"/>
    <property type="match status" value="1"/>
</dbReference>
<feature type="binding site" evidence="8">
    <location>
        <position position="233"/>
    </location>
    <ligand>
        <name>FMN</name>
        <dbReference type="ChEBI" id="CHEBI:58210"/>
    </ligand>
</feature>
<dbReference type="CTD" id="3771779"/>
<comment type="cofactor">
    <cofactor evidence="1">
        <name>FMN</name>
        <dbReference type="ChEBI" id="CHEBI:58210"/>
    </cofactor>
</comment>
<sequence>MESFTCVQDFEDSALKLLPTPVRDYYKSGAGGEVTLQWNIKAFKQFRIRPRVLRNASKVDMRTRVLGEEVSMPLGVAPTAMQRMAHPDGECANAKAAEKSGTIFIQSTISTSSIEEIAASAPKAIKWFQLYVSSNRDITLNLIRRIERAGFKAVVLTVDTPFFGKRRADVRNKFTLPSHLKLANFNGDLATSINTNRNDGAFKELFASLIDDSLEWRDVHWLRSITKLPIVLKGILTGEDAILAMEHGASAVIVSNHGARQIDGTAATIEALSEVVSAVEGRIEVYLDGGIRTGTDVFKALALGAKMVFFGRPMLWGLTHAGEKGATAILELMREEIREALALAGCSTLEEVTKELITHESVYSRL</sequence>
<dbReference type="PANTHER" id="PTHR10578:SF149">
    <property type="entry name" value="2-HYDROXYACID OXIDASE 2"/>
    <property type="match status" value="1"/>
</dbReference>
<dbReference type="CDD" id="cd02809">
    <property type="entry name" value="alpha_hydroxyacid_oxid_FMN"/>
    <property type="match status" value="1"/>
</dbReference>
<feature type="binding site" evidence="8">
    <location>
        <position position="260"/>
    </location>
    <ligand>
        <name>glyoxylate</name>
        <dbReference type="ChEBI" id="CHEBI:36655"/>
    </ligand>
</feature>
<feature type="binding site" evidence="8">
    <location>
        <position position="131"/>
    </location>
    <ligand>
        <name>glyoxylate</name>
        <dbReference type="ChEBI" id="CHEBI:36655"/>
    </ligand>
</feature>
<evidence type="ECO:0000256" key="4">
    <source>
        <dbReference type="ARBA" id="ARBA00024042"/>
    </source>
</evidence>
<dbReference type="GO" id="GO:0010181">
    <property type="term" value="F:FMN binding"/>
    <property type="evidence" value="ECO:0007669"/>
    <property type="project" value="InterPro"/>
</dbReference>
<feature type="binding site" evidence="8">
    <location>
        <position position="25"/>
    </location>
    <ligand>
        <name>glyoxylate</name>
        <dbReference type="ChEBI" id="CHEBI:36655"/>
    </ligand>
</feature>
<feature type="domain" description="FMN hydroxy acid dehydrogenase" evidence="9">
    <location>
        <begin position="1"/>
        <end position="362"/>
    </location>
</feature>
<dbReference type="PROSITE" id="PS51349">
    <property type="entry name" value="FMN_HYDROXY_ACID_DH_2"/>
    <property type="match status" value="1"/>
</dbReference>
<dbReference type="InterPro" id="IPR008259">
    <property type="entry name" value="FMN_hydac_DH_AS"/>
</dbReference>
<dbReference type="GeneID" id="105267464"/>
<dbReference type="SUPFAM" id="SSF51395">
    <property type="entry name" value="FMN-linked oxidoreductases"/>
    <property type="match status" value="1"/>
</dbReference>
<feature type="binding site" evidence="8">
    <location>
        <begin position="311"/>
        <end position="312"/>
    </location>
    <ligand>
        <name>FMN</name>
        <dbReference type="ChEBI" id="CHEBI:58210"/>
    </ligand>
</feature>
<dbReference type="Proteomes" id="UP000694866">
    <property type="component" value="Unplaced"/>
</dbReference>
<evidence type="ECO:0000256" key="7">
    <source>
        <dbReference type="PIRSR" id="PIRSR000138-1"/>
    </source>
</evidence>
<feature type="binding site" evidence="8">
    <location>
        <position position="255"/>
    </location>
    <ligand>
        <name>FMN</name>
        <dbReference type="ChEBI" id="CHEBI:58210"/>
    </ligand>
</feature>
<proteinExistence type="inferred from homology"/>
<dbReference type="EC" id="1.1.3.15" evidence="2"/>
<dbReference type="InterPro" id="IPR000262">
    <property type="entry name" value="FMN-dep_DH"/>
</dbReference>
<feature type="binding site" evidence="8">
    <location>
        <position position="157"/>
    </location>
    <ligand>
        <name>FMN</name>
        <dbReference type="ChEBI" id="CHEBI:58210"/>
    </ligand>
</feature>
<feature type="active site" description="Proton acceptor" evidence="7">
    <location>
        <position position="257"/>
    </location>
</feature>
<dbReference type="GO" id="GO:0003973">
    <property type="term" value="F:(S)-2-hydroxy-acid oxidase activity"/>
    <property type="evidence" value="ECO:0007669"/>
    <property type="project" value="UniProtKB-EC"/>
</dbReference>